<dbReference type="Proteomes" id="UP000318431">
    <property type="component" value="Unassembled WGS sequence"/>
</dbReference>
<dbReference type="OrthoDB" id="5244399at2"/>
<comment type="similarity">
    <text evidence="1">Belongs to the type III secretion exporter family.</text>
</comment>
<name>A0A562R865_9BURK</name>
<dbReference type="RefSeq" id="WP_145650232.1">
    <property type="nucleotide sequence ID" value="NZ_VLLB01000005.1"/>
</dbReference>
<proteinExistence type="inferred from homology"/>
<gene>
    <name evidence="3" type="ORF">IP91_03374</name>
</gene>
<evidence type="ECO:0000313" key="3">
    <source>
        <dbReference type="EMBL" id="TWI64600.1"/>
    </source>
</evidence>
<dbReference type="InterPro" id="IPR006135">
    <property type="entry name" value="T3SS_substrate_exporter"/>
</dbReference>
<dbReference type="PANTHER" id="PTHR30531">
    <property type="entry name" value="FLAGELLAR BIOSYNTHETIC PROTEIN FLHB"/>
    <property type="match status" value="1"/>
</dbReference>
<feature type="region of interest" description="Disordered" evidence="2">
    <location>
        <begin position="94"/>
        <end position="127"/>
    </location>
</feature>
<organism evidence="3 4">
    <name type="scientific">Pseudoduganella lurida</name>
    <dbReference type="NCBI Taxonomy" id="1036180"/>
    <lineage>
        <taxon>Bacteria</taxon>
        <taxon>Pseudomonadati</taxon>
        <taxon>Pseudomonadota</taxon>
        <taxon>Betaproteobacteria</taxon>
        <taxon>Burkholderiales</taxon>
        <taxon>Oxalobacteraceae</taxon>
        <taxon>Telluria group</taxon>
        <taxon>Pseudoduganella</taxon>
    </lineage>
</organism>
<keyword evidence="3" id="KW-0282">Flagellum</keyword>
<dbReference type="SUPFAM" id="SSF160544">
    <property type="entry name" value="EscU C-terminal domain-like"/>
    <property type="match status" value="1"/>
</dbReference>
<dbReference type="Pfam" id="PF01312">
    <property type="entry name" value="Bac_export_2"/>
    <property type="match status" value="1"/>
</dbReference>
<feature type="compositionally biased region" description="Low complexity" evidence="2">
    <location>
        <begin position="111"/>
        <end position="127"/>
    </location>
</feature>
<keyword evidence="3" id="KW-0966">Cell projection</keyword>
<keyword evidence="4" id="KW-1185">Reference proteome</keyword>
<protein>
    <submittedName>
        <fullName evidence="3">Flagellar biosynthesis protein</fullName>
    </submittedName>
</protein>
<feature type="compositionally biased region" description="Pro residues" evidence="2">
    <location>
        <begin position="96"/>
        <end position="110"/>
    </location>
</feature>
<sequence>MRPDDPPRRPLQSAVALAYRDGEGAPKVVAKGRGLVAEQIIAVAAEAGVYVHESKELVSLLMDIDLDRQIPPALYRVIAELLAWLYHIESAKKTGLPPPPAPPLAVPTPAAPEAAADSSPTTSQEDP</sequence>
<accession>A0A562R865</accession>
<keyword evidence="3" id="KW-0969">Cilium</keyword>
<dbReference type="EMBL" id="VLLB01000005">
    <property type="protein sequence ID" value="TWI64600.1"/>
    <property type="molecule type" value="Genomic_DNA"/>
</dbReference>
<dbReference type="AlphaFoldDB" id="A0A562R865"/>
<dbReference type="GO" id="GO:0009306">
    <property type="term" value="P:protein secretion"/>
    <property type="evidence" value="ECO:0007669"/>
    <property type="project" value="InterPro"/>
</dbReference>
<reference evidence="3 4" key="1">
    <citation type="journal article" date="2015" name="Stand. Genomic Sci.">
        <title>Genomic Encyclopedia of Bacterial and Archaeal Type Strains, Phase III: the genomes of soil and plant-associated and newly described type strains.</title>
        <authorList>
            <person name="Whitman W.B."/>
            <person name="Woyke T."/>
            <person name="Klenk H.P."/>
            <person name="Zhou Y."/>
            <person name="Lilburn T.G."/>
            <person name="Beck B.J."/>
            <person name="De Vos P."/>
            <person name="Vandamme P."/>
            <person name="Eisen J.A."/>
            <person name="Garrity G."/>
            <person name="Hugenholtz P."/>
            <person name="Kyrpides N.C."/>
        </authorList>
    </citation>
    <scope>NUCLEOTIDE SEQUENCE [LARGE SCALE GENOMIC DNA]</scope>
    <source>
        <strain evidence="3 4">CGMCC 1.10822</strain>
    </source>
</reference>
<comment type="caution">
    <text evidence="3">The sequence shown here is derived from an EMBL/GenBank/DDBJ whole genome shotgun (WGS) entry which is preliminary data.</text>
</comment>
<evidence type="ECO:0000256" key="1">
    <source>
        <dbReference type="ARBA" id="ARBA00010690"/>
    </source>
</evidence>
<evidence type="ECO:0000313" key="4">
    <source>
        <dbReference type="Proteomes" id="UP000318431"/>
    </source>
</evidence>
<evidence type="ECO:0000256" key="2">
    <source>
        <dbReference type="SAM" id="MobiDB-lite"/>
    </source>
</evidence>
<dbReference type="InterPro" id="IPR029025">
    <property type="entry name" value="T3SS_substrate_exporter_C"/>
</dbReference>
<dbReference type="GO" id="GO:0005886">
    <property type="term" value="C:plasma membrane"/>
    <property type="evidence" value="ECO:0007669"/>
    <property type="project" value="TreeGrafter"/>
</dbReference>
<dbReference type="Gene3D" id="3.40.1690.10">
    <property type="entry name" value="secretion proteins EscU"/>
    <property type="match status" value="1"/>
</dbReference>
<dbReference type="PANTHER" id="PTHR30531:SF12">
    <property type="entry name" value="FLAGELLAR BIOSYNTHETIC PROTEIN FLHB"/>
    <property type="match status" value="1"/>
</dbReference>